<evidence type="ECO:0000256" key="13">
    <source>
        <dbReference type="SAM" id="MobiDB-lite"/>
    </source>
</evidence>
<feature type="compositionally biased region" description="Basic and acidic residues" evidence="13">
    <location>
        <begin position="222"/>
        <end position="234"/>
    </location>
</feature>
<evidence type="ECO:0000256" key="1">
    <source>
        <dbReference type="ARBA" id="ARBA00004395"/>
    </source>
</evidence>
<dbReference type="GO" id="GO:0007030">
    <property type="term" value="P:Golgi organization"/>
    <property type="evidence" value="ECO:0007669"/>
    <property type="project" value="TreeGrafter"/>
</dbReference>
<dbReference type="Pfam" id="PF12932">
    <property type="entry name" value="Sec16"/>
    <property type="match status" value="1"/>
</dbReference>
<feature type="region of interest" description="Disordered" evidence="13">
    <location>
        <begin position="943"/>
        <end position="966"/>
    </location>
</feature>
<evidence type="ECO:0000256" key="3">
    <source>
        <dbReference type="ARBA" id="ARBA00005927"/>
    </source>
</evidence>
<organism evidence="16 17">
    <name type="scientific">Oncorhynchus tshawytscha</name>
    <name type="common">Chinook salmon</name>
    <name type="synonym">Salmo tshawytscha</name>
    <dbReference type="NCBI Taxonomy" id="74940"/>
    <lineage>
        <taxon>Eukaryota</taxon>
        <taxon>Metazoa</taxon>
        <taxon>Chordata</taxon>
        <taxon>Craniata</taxon>
        <taxon>Vertebrata</taxon>
        <taxon>Euteleostomi</taxon>
        <taxon>Actinopterygii</taxon>
        <taxon>Neopterygii</taxon>
        <taxon>Teleostei</taxon>
        <taxon>Protacanthopterygii</taxon>
        <taxon>Salmoniformes</taxon>
        <taxon>Salmonidae</taxon>
        <taxon>Salmoninae</taxon>
        <taxon>Oncorhynchus</taxon>
    </lineage>
</organism>
<evidence type="ECO:0000256" key="5">
    <source>
        <dbReference type="ARBA" id="ARBA00022593"/>
    </source>
</evidence>
<evidence type="ECO:0000256" key="12">
    <source>
        <dbReference type="RuleBase" id="RU364101"/>
    </source>
</evidence>
<feature type="region of interest" description="Disordered" evidence="13">
    <location>
        <begin position="981"/>
        <end position="1007"/>
    </location>
</feature>
<dbReference type="GO" id="GO:0070973">
    <property type="term" value="P:protein localization to endoplasmic reticulum exit site"/>
    <property type="evidence" value="ECO:0007669"/>
    <property type="project" value="TreeGrafter"/>
</dbReference>
<feature type="region of interest" description="Disordered" evidence="13">
    <location>
        <begin position="780"/>
        <end position="820"/>
    </location>
</feature>
<dbReference type="InterPro" id="IPR024340">
    <property type="entry name" value="Sec16_CCD"/>
</dbReference>
<evidence type="ECO:0000256" key="4">
    <source>
        <dbReference type="ARBA" id="ARBA00022448"/>
    </source>
</evidence>
<dbReference type="AlphaFoldDB" id="A0A8C8GRV4"/>
<feature type="compositionally biased region" description="Polar residues" evidence="13">
    <location>
        <begin position="780"/>
        <end position="789"/>
    </location>
</feature>
<feature type="compositionally biased region" description="Basic and acidic residues" evidence="13">
    <location>
        <begin position="73"/>
        <end position="82"/>
    </location>
</feature>
<feature type="compositionally biased region" description="Basic and acidic residues" evidence="13">
    <location>
        <begin position="46"/>
        <end position="55"/>
    </location>
</feature>
<gene>
    <name evidence="16" type="primary">sec16b</name>
</gene>
<feature type="region of interest" description="Disordered" evidence="13">
    <location>
        <begin position="456"/>
        <end position="487"/>
    </location>
</feature>
<comment type="similarity">
    <text evidence="3 12">Belongs to the SEC16 family.</text>
</comment>
<feature type="domain" description="Sec16 Sec23-binding" evidence="14">
    <location>
        <begin position="513"/>
        <end position="749"/>
    </location>
</feature>
<comment type="function">
    <text evidence="11">Plays a role in the organization of the endoplasmic reticulum exit sites (ERES), also known as transitional endoplasmic reticulum (tER). Required for secretory cargo traffic from the endoplasmic reticulum to the Golgi apparatus. Involved in peroxisome biogenesis. Regulates the transport of peroxisomal biogenesis factors PEX3 and PEX16 from the ER to peroxisomes.</text>
</comment>
<feature type="compositionally biased region" description="Low complexity" evidence="13">
    <location>
        <begin position="197"/>
        <end position="206"/>
    </location>
</feature>
<dbReference type="GO" id="GO:0015031">
    <property type="term" value="P:protein transport"/>
    <property type="evidence" value="ECO:0007669"/>
    <property type="project" value="UniProtKB-KW"/>
</dbReference>
<dbReference type="Ensembl" id="ENSOTST00005056938.2">
    <property type="protein sequence ID" value="ENSOTSP00005052288.2"/>
    <property type="gene ID" value="ENSOTSG00005025332.2"/>
</dbReference>
<evidence type="ECO:0000256" key="7">
    <source>
        <dbReference type="ARBA" id="ARBA00022892"/>
    </source>
</evidence>
<keyword evidence="10 12" id="KW-0472">Membrane</keyword>
<dbReference type="PANTHER" id="PTHR13402:SF11">
    <property type="entry name" value="PROTEIN TRANSPORT PROTEIN SEC16B"/>
    <property type="match status" value="1"/>
</dbReference>
<dbReference type="GO" id="GO:0070971">
    <property type="term" value="C:endoplasmic reticulum exit site"/>
    <property type="evidence" value="ECO:0007669"/>
    <property type="project" value="UniProtKB-ARBA"/>
</dbReference>
<evidence type="ECO:0000259" key="14">
    <source>
        <dbReference type="Pfam" id="PF12931"/>
    </source>
</evidence>
<evidence type="ECO:0000256" key="11">
    <source>
        <dbReference type="ARBA" id="ARBA00045648"/>
    </source>
</evidence>
<evidence type="ECO:0000313" key="16">
    <source>
        <dbReference type="Ensembl" id="ENSOTSP00005052288.2"/>
    </source>
</evidence>
<comment type="subcellular location">
    <subcellularLocation>
        <location evidence="2">Endoplasmic reticulum membrane</location>
        <topology evidence="2">Peripheral membrane protein</topology>
    </subcellularLocation>
    <subcellularLocation>
        <location evidence="1">Golgi apparatus membrane</location>
        <topology evidence="1">Peripheral membrane protein</topology>
    </subcellularLocation>
</comment>
<accession>A0A8C8GRV4</accession>
<dbReference type="GO" id="GO:0016192">
    <property type="term" value="P:vesicle-mediated transport"/>
    <property type="evidence" value="ECO:0007669"/>
    <property type="project" value="UniProtKB-KW"/>
</dbReference>
<feature type="region of interest" description="Disordered" evidence="13">
    <location>
        <begin position="1"/>
        <end position="276"/>
    </location>
</feature>
<dbReference type="GO" id="GO:0000139">
    <property type="term" value="C:Golgi membrane"/>
    <property type="evidence" value="ECO:0007669"/>
    <property type="project" value="UniProtKB-SubCell"/>
</dbReference>
<feature type="domain" description="Sec16 central conserved" evidence="15">
    <location>
        <begin position="340"/>
        <end position="440"/>
    </location>
</feature>
<evidence type="ECO:0000256" key="8">
    <source>
        <dbReference type="ARBA" id="ARBA00022927"/>
    </source>
</evidence>
<dbReference type="GO" id="GO:0012507">
    <property type="term" value="C:ER to Golgi transport vesicle membrane"/>
    <property type="evidence" value="ECO:0007669"/>
    <property type="project" value="TreeGrafter"/>
</dbReference>
<evidence type="ECO:0000259" key="15">
    <source>
        <dbReference type="Pfam" id="PF12932"/>
    </source>
</evidence>
<dbReference type="GO" id="GO:0007031">
    <property type="term" value="P:peroxisome organization"/>
    <property type="evidence" value="ECO:0007669"/>
    <property type="project" value="UniProtKB-KW"/>
</dbReference>
<feature type="compositionally biased region" description="Polar residues" evidence="13">
    <location>
        <begin position="146"/>
        <end position="155"/>
    </location>
</feature>
<dbReference type="Proteomes" id="UP000694402">
    <property type="component" value="Unassembled WGS sequence"/>
</dbReference>
<evidence type="ECO:0000256" key="10">
    <source>
        <dbReference type="ARBA" id="ARBA00023136"/>
    </source>
</evidence>
<dbReference type="GO" id="GO:0005789">
    <property type="term" value="C:endoplasmic reticulum membrane"/>
    <property type="evidence" value="ECO:0007669"/>
    <property type="project" value="UniProtKB-SubCell"/>
</dbReference>
<feature type="compositionally biased region" description="Basic and acidic residues" evidence="13">
    <location>
        <begin position="115"/>
        <end position="129"/>
    </location>
</feature>
<keyword evidence="17" id="KW-1185">Reference proteome</keyword>
<name>A0A8C8GRV4_ONCTS</name>
<keyword evidence="5" id="KW-0962">Peroxisome biogenesis</keyword>
<feature type="compositionally biased region" description="Basic and acidic residues" evidence="13">
    <location>
        <begin position="19"/>
        <end position="28"/>
    </location>
</feature>
<dbReference type="PANTHER" id="PTHR13402">
    <property type="entry name" value="RGPR-RELATED"/>
    <property type="match status" value="1"/>
</dbReference>
<dbReference type="Gene3D" id="1.25.40.1030">
    <property type="match status" value="1"/>
</dbReference>
<comment type="subunit">
    <text evidence="12">SEC16A and SEC16B are each present in multiple copies in a heteromeric complex.</text>
</comment>
<evidence type="ECO:0000256" key="6">
    <source>
        <dbReference type="ARBA" id="ARBA00022824"/>
    </source>
</evidence>
<evidence type="ECO:0000313" key="17">
    <source>
        <dbReference type="Proteomes" id="UP000694402"/>
    </source>
</evidence>
<dbReference type="CDD" id="cd09233">
    <property type="entry name" value="ACE1-Sec16-like"/>
    <property type="match status" value="1"/>
</dbReference>
<reference evidence="16" key="2">
    <citation type="submission" date="2025-09" db="UniProtKB">
        <authorList>
            <consortium name="Ensembl"/>
        </authorList>
    </citation>
    <scope>IDENTIFICATION</scope>
</reference>
<keyword evidence="9 12" id="KW-0333">Golgi apparatus</keyword>
<feature type="region of interest" description="Disordered" evidence="13">
    <location>
        <begin position="872"/>
        <end position="906"/>
    </location>
</feature>
<keyword evidence="4 12" id="KW-0813">Transport</keyword>
<feature type="compositionally biased region" description="Basic and acidic residues" evidence="13">
    <location>
        <begin position="245"/>
        <end position="276"/>
    </location>
</feature>
<protein>
    <recommendedName>
        <fullName evidence="12">Protein transport protein sec16</fullName>
    </recommendedName>
</protein>
<dbReference type="InterPro" id="IPR024298">
    <property type="entry name" value="Sec16_Sec23-bd"/>
</dbReference>
<feature type="compositionally biased region" description="Basic and acidic residues" evidence="13">
    <location>
        <begin position="797"/>
        <end position="807"/>
    </location>
</feature>
<proteinExistence type="inferred from homology"/>
<keyword evidence="7 12" id="KW-0931">ER-Golgi transport</keyword>
<dbReference type="GeneTree" id="ENSGT00940000160138"/>
<reference evidence="16" key="1">
    <citation type="submission" date="2025-08" db="UniProtKB">
        <authorList>
            <consortium name="Ensembl"/>
        </authorList>
    </citation>
    <scope>IDENTIFICATION</scope>
</reference>
<keyword evidence="6 12" id="KW-0256">Endoplasmic reticulum</keyword>
<keyword evidence="8 12" id="KW-0653">Protein transport</keyword>
<evidence type="ECO:0000256" key="2">
    <source>
        <dbReference type="ARBA" id="ARBA00004406"/>
    </source>
</evidence>
<feature type="compositionally biased region" description="Polar residues" evidence="13">
    <location>
        <begin position="943"/>
        <end position="955"/>
    </location>
</feature>
<evidence type="ECO:0000256" key="9">
    <source>
        <dbReference type="ARBA" id="ARBA00023034"/>
    </source>
</evidence>
<dbReference type="Pfam" id="PF12931">
    <property type="entry name" value="TPR_Sec16"/>
    <property type="match status" value="1"/>
</dbReference>
<sequence length="1068" mass="118434">MDPRSPHWTEPGPGRHPQRPREREDYHRPAHPHQGTGPGHYPPPPDPREREDYHRPAHPHQGTGPGHYPPPPDPREREDYHRPAQPHQGTGPGHYPPPPNVGDAITGHYPPPPDPWERERQWSHQDPRYRVYLTSPPPSRPPLEFSLSSYSTPHSRTAYDRPHSTMSYIRPEPQHSRPHSRQAYDYPPQIHWDHSQDYGYYDQGYYKGHYPDAGQWPPQEQWRSDQYQERRYEQDQTGSGYPEQQRYDQRRASSQHDFRGSDEDRSKENGDAGRDDCSYAEGALAISKASGLSSSSYELSQYINGAEQTDPAPQTTWSTADTEYAAIPQVTAPLKYTLPHALASFGPAGQLIRVSPGLAMQGDPGKVELHSLEIILGETQEQQDMREFPGPLAREDLHKVDAISFAHQKAEACMKDEKLQDKGSAALLWNLLVLLCRQNGRIVGSDIAELLMRNSQGHGGSGGRESEAPTLIDLSEGPSPETDPLDGADLLTGTATSVGTAESTEKDMQGYTKLLLAGRKKEALESAMKSGLWGHALFLASKMDNRSYTTVLNRFTGQLAPNDPLQTLFQMLSGRIPAVSTCCGSDKWRDWEPHLAVMLSNETGDPIGHQKSIITMGDTLASRGLLHAAHICYLTAYAPFGVYTAKTERLVLLGNCNSMPFKEFAQNSAIRCTELFEYCQRLGDKFFCIPPFQVYKFLYACRLLDAGLASQAFHYCEVIGMSLLRLQEPSMVLLGELIKLAERLKQCEGMGQLSDTADNRPGQEPDWLQQLRYRQQGIQMGSSGCSDAYQSPADRSPLAHEESRVYSESDTSDLSARGDDQGLDAKFLSYKAAEEQQQQHVQAQQINTQPLLPVMASNTQPAVPLVVGGQDHSYHYTDTAQPPPQHPTLDCPPSAEEGADPSAGPGMLGVQVNAGMMPLAEYGQQYGQHYGQENDYGDQQAWQQGGHQATITQEGKASEPDKIQPKQSIKSGWFSGWFKHKPKEEQSKASQDADSADPVPTMETPPTSLFSFPPTTNIPAANFPTQPASTGINAFSRKIFNSPLHSDGGCFCGIFVVLPIYCFLSGCS</sequence>